<dbReference type="Gene3D" id="3.10.450.50">
    <property type="match status" value="1"/>
</dbReference>
<proteinExistence type="predicted"/>
<dbReference type="InterPro" id="IPR032710">
    <property type="entry name" value="NTF2-like_dom_sf"/>
</dbReference>
<dbReference type="InterPro" id="IPR039539">
    <property type="entry name" value="Ras_GTPase_bind_prot"/>
</dbReference>
<evidence type="ECO:0000256" key="3">
    <source>
        <dbReference type="SAM" id="MobiDB-lite"/>
    </source>
</evidence>
<sequence>MRSRQPSGVGMWSDYCYYRNSDLFIKGMASQADSSAVSPQIVGNAFVEQYYKILHQSSDMVHKFYDESSMLSRPDSSGTMTLVTTMKGINDHILSMDYQNLKVQIFHADAQSSCNGGVIVLVTGCLIGNENLRRKFTQTFFLAPQEKGYFVLNDVFRYVDEMDEKEESVGAADDIINGSAPSAPLTLDPVPTQVANHHVPDHKTLVKEDSNSCKETSHTPVKEDSNSCKETSHTPVKEDSSSCKETSHSLDNGKISSSEKRVDTDSSVKSVKNDAHPVKETAVSETQKEAPKKSFASIVHDLNKSNAPFNVVSRSPVKPVEQLRTTAAPEVYAPSINRTVERNNDDAVKGHSIFVGNLPESATVGQLKEIFERFGSIKPDGIQVRSQKQSGNCFGFVEFESASTVQSVFQAAPIIIGNRRASIEEKRGNSGNGRFPPSQGGYRDNNFRGRGNFNGGRGSFNGGRANFNEGRGYRRNEYEKRGELSGRGRSVSGRNGEANHVVDQHQGGGGAPGQGGMK</sequence>
<accession>A0ABQ8I0L3</accession>
<feature type="compositionally biased region" description="Basic and acidic residues" evidence="3">
    <location>
        <begin position="257"/>
        <end position="279"/>
    </location>
</feature>
<evidence type="ECO:0000256" key="2">
    <source>
        <dbReference type="PROSITE-ProRule" id="PRU00176"/>
    </source>
</evidence>
<dbReference type="InterPro" id="IPR002075">
    <property type="entry name" value="NTF2_dom"/>
</dbReference>
<feature type="domain" description="RRM" evidence="4">
    <location>
        <begin position="351"/>
        <end position="428"/>
    </location>
</feature>
<feature type="compositionally biased region" description="Low complexity" evidence="3">
    <location>
        <begin position="487"/>
        <end position="496"/>
    </location>
</feature>
<feature type="region of interest" description="Disordered" evidence="3">
    <location>
        <begin position="423"/>
        <end position="518"/>
    </location>
</feature>
<dbReference type="SMART" id="SM00360">
    <property type="entry name" value="RRM"/>
    <property type="match status" value="1"/>
</dbReference>
<dbReference type="InterPro" id="IPR018222">
    <property type="entry name" value="Nuclear_transport_factor_2_euk"/>
</dbReference>
<feature type="region of interest" description="Disordered" evidence="3">
    <location>
        <begin position="174"/>
        <end position="289"/>
    </location>
</feature>
<name>A0ABQ8I0L3_9ROSI</name>
<feature type="compositionally biased region" description="Low complexity" evidence="3">
    <location>
        <begin position="440"/>
        <end position="451"/>
    </location>
</feature>
<comment type="caution">
    <text evidence="6">The sequence shown here is derived from an EMBL/GenBank/DDBJ whole genome shotgun (WGS) entry which is preliminary data.</text>
</comment>
<dbReference type="CDD" id="cd00780">
    <property type="entry name" value="NTF2"/>
    <property type="match status" value="1"/>
</dbReference>
<reference evidence="6 7" key="1">
    <citation type="submission" date="2021-02" db="EMBL/GenBank/DDBJ databases">
        <title>Plant Genome Project.</title>
        <authorList>
            <person name="Zhang R.-G."/>
        </authorList>
    </citation>
    <scope>NUCLEOTIDE SEQUENCE [LARGE SCALE GENOMIC DNA]</scope>
    <source>
        <tissue evidence="6">Leaves</tissue>
    </source>
</reference>
<feature type="domain" description="NTF2" evidence="5">
    <location>
        <begin position="42"/>
        <end position="158"/>
    </location>
</feature>
<dbReference type="InterPro" id="IPR000504">
    <property type="entry name" value="RRM_dom"/>
</dbReference>
<evidence type="ECO:0008006" key="8">
    <source>
        <dbReference type="Google" id="ProtNLM"/>
    </source>
</evidence>
<evidence type="ECO:0000259" key="5">
    <source>
        <dbReference type="PROSITE" id="PS50177"/>
    </source>
</evidence>
<dbReference type="Pfam" id="PF00076">
    <property type="entry name" value="RRM_1"/>
    <property type="match status" value="1"/>
</dbReference>
<protein>
    <recommendedName>
        <fullName evidence="8">Ras GTPase-activating protein-binding protein 2-like</fullName>
    </recommendedName>
</protein>
<organism evidence="6 7">
    <name type="scientific">Xanthoceras sorbifolium</name>
    <dbReference type="NCBI Taxonomy" id="99658"/>
    <lineage>
        <taxon>Eukaryota</taxon>
        <taxon>Viridiplantae</taxon>
        <taxon>Streptophyta</taxon>
        <taxon>Embryophyta</taxon>
        <taxon>Tracheophyta</taxon>
        <taxon>Spermatophyta</taxon>
        <taxon>Magnoliopsida</taxon>
        <taxon>eudicotyledons</taxon>
        <taxon>Gunneridae</taxon>
        <taxon>Pentapetalae</taxon>
        <taxon>rosids</taxon>
        <taxon>malvids</taxon>
        <taxon>Sapindales</taxon>
        <taxon>Sapindaceae</taxon>
        <taxon>Xanthoceroideae</taxon>
        <taxon>Xanthoceras</taxon>
    </lineage>
</organism>
<dbReference type="InterPro" id="IPR035979">
    <property type="entry name" value="RBD_domain_sf"/>
</dbReference>
<keyword evidence="7" id="KW-1185">Reference proteome</keyword>
<gene>
    <name evidence="6" type="ORF">JRO89_XS05G0028100</name>
</gene>
<feature type="compositionally biased region" description="Gly residues" evidence="3">
    <location>
        <begin position="452"/>
        <end position="461"/>
    </location>
</feature>
<evidence type="ECO:0000313" key="6">
    <source>
        <dbReference type="EMBL" id="KAH7569982.1"/>
    </source>
</evidence>
<dbReference type="SUPFAM" id="SSF54928">
    <property type="entry name" value="RNA-binding domain, RBD"/>
    <property type="match status" value="1"/>
</dbReference>
<dbReference type="Gene3D" id="3.30.70.330">
    <property type="match status" value="1"/>
</dbReference>
<evidence type="ECO:0000256" key="1">
    <source>
        <dbReference type="ARBA" id="ARBA00022884"/>
    </source>
</evidence>
<keyword evidence="1 2" id="KW-0694">RNA-binding</keyword>
<dbReference type="SUPFAM" id="SSF54427">
    <property type="entry name" value="NTF2-like"/>
    <property type="match status" value="1"/>
</dbReference>
<dbReference type="PANTHER" id="PTHR10693:SF45">
    <property type="entry name" value="NUCLEAR TRANSPORT FACTOR 2 (NTF2) FAMILY PROTEIN WITH RNA BINDING (RRM-RBD-RNP MOTIFS) DOMAIN-CONTAINING PROTEIN"/>
    <property type="match status" value="1"/>
</dbReference>
<dbReference type="InterPro" id="IPR012677">
    <property type="entry name" value="Nucleotide-bd_a/b_plait_sf"/>
</dbReference>
<feature type="compositionally biased region" description="Basic and acidic residues" evidence="3">
    <location>
        <begin position="198"/>
        <end position="248"/>
    </location>
</feature>
<feature type="compositionally biased region" description="Basic and acidic residues" evidence="3">
    <location>
        <begin position="471"/>
        <end position="486"/>
    </location>
</feature>
<dbReference type="PANTHER" id="PTHR10693">
    <property type="entry name" value="RAS GTPASE-ACTIVATING PROTEIN-BINDING PROTEIN"/>
    <property type="match status" value="1"/>
</dbReference>
<dbReference type="Pfam" id="PF02136">
    <property type="entry name" value="NTF2"/>
    <property type="match status" value="1"/>
</dbReference>
<dbReference type="PROSITE" id="PS50177">
    <property type="entry name" value="NTF2_DOMAIN"/>
    <property type="match status" value="1"/>
</dbReference>
<dbReference type="EMBL" id="JAFEMO010000005">
    <property type="protein sequence ID" value="KAH7569982.1"/>
    <property type="molecule type" value="Genomic_DNA"/>
</dbReference>
<feature type="compositionally biased region" description="Gly residues" evidence="3">
    <location>
        <begin position="506"/>
        <end position="518"/>
    </location>
</feature>
<evidence type="ECO:0000259" key="4">
    <source>
        <dbReference type="PROSITE" id="PS50102"/>
    </source>
</evidence>
<evidence type="ECO:0000313" key="7">
    <source>
        <dbReference type="Proteomes" id="UP000827721"/>
    </source>
</evidence>
<dbReference type="PROSITE" id="PS50102">
    <property type="entry name" value="RRM"/>
    <property type="match status" value="1"/>
</dbReference>
<dbReference type="Proteomes" id="UP000827721">
    <property type="component" value="Unassembled WGS sequence"/>
</dbReference>